<dbReference type="PANTHER" id="PTHR43736">
    <property type="entry name" value="ADP-RIBOSE PYROPHOSPHATASE"/>
    <property type="match status" value="1"/>
</dbReference>
<comment type="caution">
    <text evidence="2">The sequence shown here is derived from an EMBL/GenBank/DDBJ whole genome shotgun (WGS) entry which is preliminary data.</text>
</comment>
<dbReference type="PANTHER" id="PTHR43736:SF1">
    <property type="entry name" value="DIHYDRONEOPTERIN TRIPHOSPHATE DIPHOSPHATASE"/>
    <property type="match status" value="1"/>
</dbReference>
<dbReference type="CDD" id="cd02883">
    <property type="entry name" value="NUDIX_Hydrolase"/>
    <property type="match status" value="1"/>
</dbReference>
<evidence type="ECO:0000313" key="2">
    <source>
        <dbReference type="EMBL" id="ODM14463.1"/>
    </source>
</evidence>
<dbReference type="OrthoDB" id="276276at2759"/>
<dbReference type="STRING" id="573508.A0A1E3B0J9"/>
<keyword evidence="3" id="KW-1185">Reference proteome</keyword>
<dbReference type="Pfam" id="PF00293">
    <property type="entry name" value="NUDIX"/>
    <property type="match status" value="1"/>
</dbReference>
<gene>
    <name evidence="2" type="ORF">SI65_10085</name>
</gene>
<dbReference type="SUPFAM" id="SSF55811">
    <property type="entry name" value="Nudix"/>
    <property type="match status" value="1"/>
</dbReference>
<sequence length="215" mass="23838">MTTFTFAPHLAPFNTDLPTFSATKPGFTDFGVGGFIFSIPPRAETTAIETKREPKVLLLQRCLSDSFGGYWEGPGGGLDPATDRTILDGAAREVLEESGLHVSRFVDLVAVDEWARMKRDKLHVVAKFTFLVEVHEAGTRTGGDATEGIGKVSRETIQKRWEDGVKLAEGEHQVYAWATEEEVREGLEEKGPYRFVNQMGTSLLKGFEMVRALEQ</sequence>
<dbReference type="InterPro" id="IPR000086">
    <property type="entry name" value="NUDIX_hydrolase_dom"/>
</dbReference>
<protein>
    <recommendedName>
        <fullName evidence="1">Nudix hydrolase domain-containing protein</fullName>
    </recommendedName>
</protein>
<name>A0A1E3B0J9_ASPCR</name>
<evidence type="ECO:0000259" key="1">
    <source>
        <dbReference type="PROSITE" id="PS51462"/>
    </source>
</evidence>
<organism evidence="2 3">
    <name type="scientific">Aspergillus cristatus</name>
    <name type="common">Chinese Fuzhuan brick tea-fermentation fungus</name>
    <name type="synonym">Eurotium cristatum</name>
    <dbReference type="NCBI Taxonomy" id="573508"/>
    <lineage>
        <taxon>Eukaryota</taxon>
        <taxon>Fungi</taxon>
        <taxon>Dikarya</taxon>
        <taxon>Ascomycota</taxon>
        <taxon>Pezizomycotina</taxon>
        <taxon>Eurotiomycetes</taxon>
        <taxon>Eurotiomycetidae</taxon>
        <taxon>Eurotiales</taxon>
        <taxon>Aspergillaceae</taxon>
        <taxon>Aspergillus</taxon>
        <taxon>Aspergillus subgen. Aspergillus</taxon>
    </lineage>
</organism>
<evidence type="ECO:0000313" key="3">
    <source>
        <dbReference type="Proteomes" id="UP000094569"/>
    </source>
</evidence>
<dbReference type="Proteomes" id="UP000094569">
    <property type="component" value="Unassembled WGS sequence"/>
</dbReference>
<dbReference type="VEuPathDB" id="FungiDB:SI65_10085"/>
<proteinExistence type="predicted"/>
<feature type="domain" description="Nudix hydrolase" evidence="1">
    <location>
        <begin position="39"/>
        <end position="201"/>
    </location>
</feature>
<dbReference type="Gene3D" id="3.90.79.10">
    <property type="entry name" value="Nucleoside Triphosphate Pyrophosphohydrolase"/>
    <property type="match status" value="1"/>
</dbReference>
<dbReference type="AlphaFoldDB" id="A0A1E3B0J9"/>
<dbReference type="PROSITE" id="PS51462">
    <property type="entry name" value="NUDIX"/>
    <property type="match status" value="1"/>
</dbReference>
<reference evidence="2 3" key="1">
    <citation type="journal article" date="2016" name="BMC Genomics">
        <title>Comparative genomic and transcriptomic analyses of the Fuzhuan brick tea-fermentation fungus Aspergillus cristatus.</title>
        <authorList>
            <person name="Ge Y."/>
            <person name="Wang Y."/>
            <person name="Liu Y."/>
            <person name="Tan Y."/>
            <person name="Ren X."/>
            <person name="Zhang X."/>
            <person name="Hyde K.D."/>
            <person name="Liu Y."/>
            <person name="Liu Z."/>
        </authorList>
    </citation>
    <scope>NUCLEOTIDE SEQUENCE [LARGE SCALE GENOMIC DNA]</scope>
    <source>
        <strain evidence="2 3">GZAAS20.1005</strain>
    </source>
</reference>
<dbReference type="EMBL" id="JXNT01000025">
    <property type="protein sequence ID" value="ODM14463.1"/>
    <property type="molecule type" value="Genomic_DNA"/>
</dbReference>
<accession>A0A1E3B0J9</accession>
<dbReference type="InterPro" id="IPR015797">
    <property type="entry name" value="NUDIX_hydrolase-like_dom_sf"/>
</dbReference>